<reference evidence="9 10" key="1">
    <citation type="submission" date="2020-08" db="EMBL/GenBank/DDBJ databases">
        <title>Genomic Encyclopedia of Type Strains, Phase III (KMG-III): the genomes of soil and plant-associated and newly described type strains.</title>
        <authorList>
            <person name="Whitman W."/>
        </authorList>
    </citation>
    <scope>NUCLEOTIDE SEQUENCE [LARGE SCALE GENOMIC DNA]</scope>
    <source>
        <strain evidence="9 10">CECT 7744</strain>
    </source>
</reference>
<evidence type="ECO:0000256" key="5">
    <source>
        <dbReference type="ARBA" id="ARBA00023124"/>
    </source>
</evidence>
<accession>A0A7W5EV21</accession>
<organism evidence="9 10">
    <name type="scientific">Halomonas stenophila</name>
    <dbReference type="NCBI Taxonomy" id="795312"/>
    <lineage>
        <taxon>Bacteria</taxon>
        <taxon>Pseudomonadati</taxon>
        <taxon>Pseudomonadota</taxon>
        <taxon>Gammaproteobacteria</taxon>
        <taxon>Oceanospirillales</taxon>
        <taxon>Halomonadaceae</taxon>
        <taxon>Halomonas</taxon>
    </lineage>
</organism>
<dbReference type="GO" id="GO:0008233">
    <property type="term" value="F:peptidase activity"/>
    <property type="evidence" value="ECO:0007669"/>
    <property type="project" value="UniProtKB-KW"/>
</dbReference>
<dbReference type="Pfam" id="PF02586">
    <property type="entry name" value="SRAP"/>
    <property type="match status" value="1"/>
</dbReference>
<keyword evidence="5" id="KW-0190">Covalent protein-DNA linkage</keyword>
<name>A0A7W5EV21_9GAMM</name>
<keyword evidence="10" id="KW-1185">Reference proteome</keyword>
<keyword evidence="6" id="KW-0238">DNA-binding</keyword>
<dbReference type="GO" id="GO:0003697">
    <property type="term" value="F:single-stranded DNA binding"/>
    <property type="evidence" value="ECO:0007669"/>
    <property type="project" value="InterPro"/>
</dbReference>
<dbReference type="Proteomes" id="UP000518892">
    <property type="component" value="Unassembled WGS sequence"/>
</dbReference>
<keyword evidence="3" id="KW-0227">DNA damage</keyword>
<proteinExistence type="inferred from homology"/>
<dbReference type="PANTHER" id="PTHR13604">
    <property type="entry name" value="DC12-RELATED"/>
    <property type="match status" value="1"/>
</dbReference>
<evidence type="ECO:0000313" key="10">
    <source>
        <dbReference type="Proteomes" id="UP000518892"/>
    </source>
</evidence>
<dbReference type="Gene3D" id="3.90.1680.10">
    <property type="entry name" value="SOS response associated peptidase-like"/>
    <property type="match status" value="1"/>
</dbReference>
<keyword evidence="4 8" id="KW-0378">Hydrolase</keyword>
<dbReference type="RefSeq" id="WP_183384445.1">
    <property type="nucleotide sequence ID" value="NZ_JACHXR010000008.1"/>
</dbReference>
<evidence type="ECO:0000256" key="3">
    <source>
        <dbReference type="ARBA" id="ARBA00022763"/>
    </source>
</evidence>
<comment type="caution">
    <text evidence="9">The sequence shown here is derived from an EMBL/GenBank/DDBJ whole genome shotgun (WGS) entry which is preliminary data.</text>
</comment>
<evidence type="ECO:0000256" key="6">
    <source>
        <dbReference type="ARBA" id="ARBA00023125"/>
    </source>
</evidence>
<dbReference type="GO" id="GO:0006508">
    <property type="term" value="P:proteolysis"/>
    <property type="evidence" value="ECO:0007669"/>
    <property type="project" value="UniProtKB-KW"/>
</dbReference>
<evidence type="ECO:0000256" key="4">
    <source>
        <dbReference type="ARBA" id="ARBA00022801"/>
    </source>
</evidence>
<comment type="similarity">
    <text evidence="1 8">Belongs to the SOS response-associated peptidase family.</text>
</comment>
<evidence type="ECO:0000256" key="1">
    <source>
        <dbReference type="ARBA" id="ARBA00008136"/>
    </source>
</evidence>
<gene>
    <name evidence="9" type="ORF">FHR97_002840</name>
</gene>
<dbReference type="EC" id="3.4.-.-" evidence="8"/>
<dbReference type="GO" id="GO:0016829">
    <property type="term" value="F:lyase activity"/>
    <property type="evidence" value="ECO:0007669"/>
    <property type="project" value="UniProtKB-KW"/>
</dbReference>
<dbReference type="GO" id="GO:0106300">
    <property type="term" value="P:protein-DNA covalent cross-linking repair"/>
    <property type="evidence" value="ECO:0007669"/>
    <property type="project" value="InterPro"/>
</dbReference>
<dbReference type="AlphaFoldDB" id="A0A7W5EV21"/>
<dbReference type="SUPFAM" id="SSF143081">
    <property type="entry name" value="BB1717-like"/>
    <property type="match status" value="1"/>
</dbReference>
<sequence length="233" mass="26231">MTDILTTWIDIQVLSMCTNYALVKTSGVVQLADRLGVDPNAFIYGENFRPGSLISIVTGSEGHHTVRHATWWLYLQQTEEGLRPHRDYFSVNTRYDKLAKKPEYRHRRCIVPATAFVESQDGKHPHLLVTADGSAIAFGGLYKEWTDKTTSEIVFSASIITLPGIKALEGIHRKSVPMWLPEDAFEEWLSPDVTETSELDYLMNPVLQTDLKAIPIDRAGKKNPIGDAFFINP</sequence>
<dbReference type="InterPro" id="IPR036590">
    <property type="entry name" value="SRAP-like"/>
</dbReference>
<dbReference type="EMBL" id="JACHXR010000008">
    <property type="protein sequence ID" value="MBB3231977.1"/>
    <property type="molecule type" value="Genomic_DNA"/>
</dbReference>
<keyword evidence="2 8" id="KW-0645">Protease</keyword>
<keyword evidence="7" id="KW-0456">Lyase</keyword>
<protein>
    <recommendedName>
        <fullName evidence="8">Abasic site processing protein</fullName>
        <ecNumber evidence="8">3.4.-.-</ecNumber>
    </recommendedName>
</protein>
<evidence type="ECO:0000256" key="2">
    <source>
        <dbReference type="ARBA" id="ARBA00022670"/>
    </source>
</evidence>
<evidence type="ECO:0000313" key="9">
    <source>
        <dbReference type="EMBL" id="MBB3231977.1"/>
    </source>
</evidence>
<dbReference type="PANTHER" id="PTHR13604:SF0">
    <property type="entry name" value="ABASIC SITE PROCESSING PROTEIN HMCES"/>
    <property type="match status" value="1"/>
</dbReference>
<evidence type="ECO:0000256" key="8">
    <source>
        <dbReference type="RuleBase" id="RU364100"/>
    </source>
</evidence>
<dbReference type="InterPro" id="IPR003738">
    <property type="entry name" value="SRAP"/>
</dbReference>
<evidence type="ECO:0000256" key="7">
    <source>
        <dbReference type="ARBA" id="ARBA00023239"/>
    </source>
</evidence>